<feature type="region of interest" description="Disordered" evidence="2">
    <location>
        <begin position="76"/>
        <end position="98"/>
    </location>
</feature>
<sequence length="189" mass="20736">MLKDVLSLGHHLRRPARPNTTLSSSPLQSPGAAFGKTDAQATYGGRSLTMGHDPFIMRALRPVRVLRLVFQVPSARLSTPTTSPPEGTSGGSPATRMDSEDRGKYLLVHHIHLDLDHERIETTRRQSHLRLLFVMGRDGAPSSSHAATLDCAETYNCPELKNKCVAFLVKNFKKAVLTDGKFHSILSPS</sequence>
<dbReference type="Pfam" id="PF24570">
    <property type="entry name" value="BACK_BPM_SPOP"/>
    <property type="match status" value="1"/>
</dbReference>
<dbReference type="AlphaFoldDB" id="A0A835A3B4"/>
<dbReference type="CDD" id="cd14733">
    <property type="entry name" value="BACK"/>
    <property type="match status" value="1"/>
</dbReference>
<evidence type="ECO:0000256" key="1">
    <source>
        <dbReference type="ARBA" id="ARBA00010846"/>
    </source>
</evidence>
<evidence type="ECO:0000256" key="2">
    <source>
        <dbReference type="SAM" id="MobiDB-lite"/>
    </source>
</evidence>
<accession>A0A835A3B4</accession>
<evidence type="ECO:0000259" key="3">
    <source>
        <dbReference type="Pfam" id="PF24570"/>
    </source>
</evidence>
<dbReference type="InterPro" id="IPR056423">
    <property type="entry name" value="BACK_BPM_SPOP"/>
</dbReference>
<dbReference type="Proteomes" id="UP000636709">
    <property type="component" value="Unassembled WGS sequence"/>
</dbReference>
<keyword evidence="5" id="KW-1185">Reference proteome</keyword>
<comment type="caution">
    <text evidence="4">The sequence shown here is derived from an EMBL/GenBank/DDBJ whole genome shotgun (WGS) entry which is preliminary data.</text>
</comment>
<dbReference type="Gene3D" id="1.25.40.420">
    <property type="match status" value="1"/>
</dbReference>
<reference evidence="4" key="1">
    <citation type="submission" date="2020-07" db="EMBL/GenBank/DDBJ databases">
        <title>Genome sequence and genetic diversity analysis of an under-domesticated orphan crop, white fonio (Digitaria exilis).</title>
        <authorList>
            <person name="Bennetzen J.L."/>
            <person name="Chen S."/>
            <person name="Ma X."/>
            <person name="Wang X."/>
            <person name="Yssel A.E.J."/>
            <person name="Chaluvadi S.R."/>
            <person name="Johnson M."/>
            <person name="Gangashetty P."/>
            <person name="Hamidou F."/>
            <person name="Sanogo M.D."/>
            <person name="Zwaenepoel A."/>
            <person name="Wallace J."/>
            <person name="Van De Peer Y."/>
            <person name="Van Deynze A."/>
        </authorList>
    </citation>
    <scope>NUCLEOTIDE SEQUENCE</scope>
    <source>
        <tissue evidence="4">Leaves</tissue>
    </source>
</reference>
<proteinExistence type="inferred from homology"/>
<evidence type="ECO:0000313" key="4">
    <source>
        <dbReference type="EMBL" id="KAF8646572.1"/>
    </source>
</evidence>
<organism evidence="4 5">
    <name type="scientific">Digitaria exilis</name>
    <dbReference type="NCBI Taxonomy" id="1010633"/>
    <lineage>
        <taxon>Eukaryota</taxon>
        <taxon>Viridiplantae</taxon>
        <taxon>Streptophyta</taxon>
        <taxon>Embryophyta</taxon>
        <taxon>Tracheophyta</taxon>
        <taxon>Spermatophyta</taxon>
        <taxon>Magnoliopsida</taxon>
        <taxon>Liliopsida</taxon>
        <taxon>Poales</taxon>
        <taxon>Poaceae</taxon>
        <taxon>PACMAD clade</taxon>
        <taxon>Panicoideae</taxon>
        <taxon>Panicodae</taxon>
        <taxon>Paniceae</taxon>
        <taxon>Anthephorinae</taxon>
        <taxon>Digitaria</taxon>
    </lineage>
</organism>
<protein>
    <recommendedName>
        <fullName evidence="3">BPM/SPOP BACK domain-containing protein</fullName>
    </recommendedName>
</protein>
<comment type="similarity">
    <text evidence="1">Belongs to the Tdpoz family.</text>
</comment>
<name>A0A835A3B4_9POAL</name>
<gene>
    <name evidence="4" type="ORF">HU200_065796</name>
</gene>
<feature type="compositionally biased region" description="Low complexity" evidence="2">
    <location>
        <begin position="78"/>
        <end position="93"/>
    </location>
</feature>
<dbReference type="EMBL" id="JACEFO010002892">
    <property type="protein sequence ID" value="KAF8646572.1"/>
    <property type="molecule type" value="Genomic_DNA"/>
</dbReference>
<feature type="region of interest" description="Disordered" evidence="2">
    <location>
        <begin position="1"/>
        <end position="38"/>
    </location>
</feature>
<evidence type="ECO:0000313" key="5">
    <source>
        <dbReference type="Proteomes" id="UP000636709"/>
    </source>
</evidence>
<feature type="domain" description="BPM/SPOP BACK" evidence="3">
    <location>
        <begin position="146"/>
        <end position="181"/>
    </location>
</feature>
<feature type="compositionally biased region" description="Polar residues" evidence="2">
    <location>
        <begin position="18"/>
        <end position="28"/>
    </location>
</feature>